<evidence type="ECO:0000313" key="2">
    <source>
        <dbReference type="Proteomes" id="UP000244896"/>
    </source>
</evidence>
<dbReference type="SUPFAM" id="SSF51445">
    <property type="entry name" value="(Trans)glycosidases"/>
    <property type="match status" value="1"/>
</dbReference>
<dbReference type="RefSeq" id="WP_108823949.1">
    <property type="nucleotide sequence ID" value="NZ_CP023004.1"/>
</dbReference>
<proteinExistence type="predicted"/>
<evidence type="ECO:0000313" key="1">
    <source>
        <dbReference type="EMBL" id="AWI08143.1"/>
    </source>
</evidence>
<dbReference type="InterPro" id="IPR017853">
    <property type="entry name" value="GH"/>
</dbReference>
<dbReference type="AlphaFoldDB" id="A0A2U8DZW3"/>
<sequence length="536" mass="60513">MSIPAGSTHLPRILDMVHHNPGEPLYRTKYESPDVLRGMGIEGKVYHLFDSPTLAVDWESVDADIFPRGSAARAWVDAKAARIDAQHAACAADGIKIYAMGDLMLLPKKLVEKHQLETCMGNPTDPRTGRFLRLLMAQVFERFPRLDGLVVRIGETYLHDAPWHVGRIEGKSDARATIIPLMRILRDELCVKRGRHLIFRTWLSFDIDLETYLSVSDAVEPHPLLTIAVKHCEGDFHRGNPFSKVLGAGRHPQLVEVQCAREYEGKGAFPNYIARGVIEGFEEHLSAQPERALRSIGELARARPDLFAGIWTWSRGGGWNGPYIKNEFWCDLNVAIMTQWARDPRQYEESIFARHATETLGLDADDAARFRRLCLLSADAVVRGRISPRGDVDPWWSRDEYFGKPGLGTFDEAAVARTLAEKDESVAMWQEIAALARQIKLPGEDDRRHLVASSEYGLRLHRIIRALFQLSAADTRNAPPGELRRFLSDYDRAWDSYKALPREHPSCATLYQKRGSPWGPPPGIETWIPELRCKAS</sequence>
<dbReference type="KEGG" id="elut:CKA38_01685"/>
<dbReference type="EMBL" id="CP023004">
    <property type="protein sequence ID" value="AWI08143.1"/>
    <property type="molecule type" value="Genomic_DNA"/>
</dbReference>
<organism evidence="1 2">
    <name type="scientific">Ereboglobus luteus</name>
    <dbReference type="NCBI Taxonomy" id="1796921"/>
    <lineage>
        <taxon>Bacteria</taxon>
        <taxon>Pseudomonadati</taxon>
        <taxon>Verrucomicrobiota</taxon>
        <taxon>Opitutia</taxon>
        <taxon>Opitutales</taxon>
        <taxon>Opitutaceae</taxon>
        <taxon>Ereboglobus</taxon>
    </lineage>
</organism>
<keyword evidence="2" id="KW-1185">Reference proteome</keyword>
<dbReference type="Proteomes" id="UP000244896">
    <property type="component" value="Chromosome"/>
</dbReference>
<accession>A0A2U8DZW3</accession>
<name>A0A2U8DZW3_9BACT</name>
<gene>
    <name evidence="1" type="ORF">CKA38_01685</name>
</gene>
<protein>
    <submittedName>
        <fullName evidence="1">Uncharacterized protein</fullName>
    </submittedName>
</protein>
<dbReference type="OrthoDB" id="339499at2"/>
<reference evidence="1 2" key="1">
    <citation type="journal article" date="2018" name="Syst. Appl. Microbiol.">
        <title>Ereboglobus luteus gen. nov. sp. nov. from cockroach guts, and new insights into the oxygen relationship of the genera Opitutus and Didymococcus (Verrucomicrobia: Opitutaceae).</title>
        <authorList>
            <person name="Tegtmeier D."/>
            <person name="Belitz A."/>
            <person name="Radek R."/>
            <person name="Heimerl T."/>
            <person name="Brune A."/>
        </authorList>
    </citation>
    <scope>NUCLEOTIDE SEQUENCE [LARGE SCALE GENOMIC DNA]</scope>
    <source>
        <strain evidence="1 2">Ho45</strain>
    </source>
</reference>